<dbReference type="Gene3D" id="3.40.50.2020">
    <property type="match status" value="1"/>
</dbReference>
<gene>
    <name evidence="3" type="ORF">HRE60_01640</name>
</gene>
<accession>A0A7L6WIW1</accession>
<dbReference type="PANTHER" id="PTHR47505:SF1">
    <property type="entry name" value="DNA UTILIZATION PROTEIN YHGH"/>
    <property type="match status" value="1"/>
</dbReference>
<comment type="similarity">
    <text evidence="1">Belongs to the ComF/GntX family.</text>
</comment>
<dbReference type="Proteomes" id="UP000516705">
    <property type="component" value="Chromosome"/>
</dbReference>
<dbReference type="Pfam" id="PF00156">
    <property type="entry name" value="Pribosyltran"/>
    <property type="match status" value="1"/>
</dbReference>
<dbReference type="InterPro" id="IPR000836">
    <property type="entry name" value="PRTase_dom"/>
</dbReference>
<proteinExistence type="inferred from homology"/>
<dbReference type="SUPFAM" id="SSF53271">
    <property type="entry name" value="PRTase-like"/>
    <property type="match status" value="1"/>
</dbReference>
<dbReference type="InterPro" id="IPR051910">
    <property type="entry name" value="ComF/GntX_DNA_util-trans"/>
</dbReference>
<evidence type="ECO:0000256" key="1">
    <source>
        <dbReference type="ARBA" id="ARBA00008007"/>
    </source>
</evidence>
<feature type="domain" description="Phosphoribosyltransferase" evidence="2">
    <location>
        <begin position="145"/>
        <end position="216"/>
    </location>
</feature>
<name>A0A7L6WIW1_STRSL</name>
<dbReference type="AlphaFoldDB" id="A0A7L6WIW1"/>
<reference evidence="3 4" key="1">
    <citation type="journal article" date="2020" name="Microbiol. Resour. Announc.">
        <title>Complete Genome Sequence of Streptococcus salivarius DB-B5, a Novel Probiotic Candidate Isolated from the Supragingival Plaque of a Healthy Female Subject.</title>
        <authorList>
            <person name="Fields F.R."/>
            <person name="Li X."/>
            <person name="Navarre W.W."/>
            <person name="Naito M."/>
        </authorList>
    </citation>
    <scope>NUCLEOTIDE SEQUENCE [LARGE SCALE GENOMIC DNA]</scope>
    <source>
        <strain evidence="3 4">DB-B5</strain>
    </source>
</reference>
<dbReference type="PANTHER" id="PTHR47505">
    <property type="entry name" value="DNA UTILIZATION PROTEIN YHGH"/>
    <property type="match status" value="1"/>
</dbReference>
<dbReference type="EMBL" id="CP054153">
    <property type="protein sequence ID" value="QMI50399.1"/>
    <property type="molecule type" value="Genomic_DNA"/>
</dbReference>
<evidence type="ECO:0000259" key="2">
    <source>
        <dbReference type="Pfam" id="PF00156"/>
    </source>
</evidence>
<sequence length="220" mass="26170">MKCLLCNDWIESVPKLRDLITFNQREEYSCVSCKNQFKKLSKERCQNCNKELHRDTCIDCKFWMKKGYIPSHFAIYRYEENMKDYFSRYKFMGDYCLRKIFQQDIKNNLKPFFKKGYTIVPVPLSEERLVERGFNQVEGLIEGIPYQDIFEKRDIEKQSSKTRKERLSQDNAFCLKKGIDVPDKIIIVDDIYTTGSTLYHMVQLLEAIGIKEVLTFSLAR</sequence>
<evidence type="ECO:0000313" key="4">
    <source>
        <dbReference type="Proteomes" id="UP000516705"/>
    </source>
</evidence>
<dbReference type="RefSeq" id="WP_181670938.1">
    <property type="nucleotide sequence ID" value="NZ_CP054153.1"/>
</dbReference>
<protein>
    <submittedName>
        <fullName evidence="3">ComF family protein</fullName>
    </submittedName>
</protein>
<dbReference type="CDD" id="cd06223">
    <property type="entry name" value="PRTases_typeI"/>
    <property type="match status" value="1"/>
</dbReference>
<evidence type="ECO:0000313" key="3">
    <source>
        <dbReference type="EMBL" id="QMI50399.1"/>
    </source>
</evidence>
<dbReference type="InterPro" id="IPR029057">
    <property type="entry name" value="PRTase-like"/>
</dbReference>
<organism evidence="3 4">
    <name type="scientific">Streptococcus salivarius</name>
    <dbReference type="NCBI Taxonomy" id="1304"/>
    <lineage>
        <taxon>Bacteria</taxon>
        <taxon>Bacillati</taxon>
        <taxon>Bacillota</taxon>
        <taxon>Bacilli</taxon>
        <taxon>Lactobacillales</taxon>
        <taxon>Streptococcaceae</taxon>
        <taxon>Streptococcus</taxon>
    </lineage>
</organism>